<evidence type="ECO:0000256" key="2">
    <source>
        <dbReference type="ARBA" id="ARBA00022525"/>
    </source>
</evidence>
<dbReference type="PANTHER" id="PTHR14037:SF4">
    <property type="entry name" value="MAMMAGLOBIN-B"/>
    <property type="match status" value="1"/>
</dbReference>
<dbReference type="CDD" id="cd00633">
    <property type="entry name" value="Secretoglobin"/>
    <property type="match status" value="1"/>
</dbReference>
<evidence type="ECO:0000313" key="5">
    <source>
        <dbReference type="RefSeq" id="XP_019489797.1"/>
    </source>
</evidence>
<evidence type="ECO:0000256" key="3">
    <source>
        <dbReference type="SAM" id="SignalP"/>
    </source>
</evidence>
<dbReference type="SUPFAM" id="SSF48201">
    <property type="entry name" value="Uteroglobin-like"/>
    <property type="match status" value="1"/>
</dbReference>
<dbReference type="PROSITE" id="PS51257">
    <property type="entry name" value="PROKAR_LIPOPROTEIN"/>
    <property type="match status" value="1"/>
</dbReference>
<feature type="chain" id="PRO_5034372863" evidence="3">
    <location>
        <begin position="19"/>
        <end position="93"/>
    </location>
</feature>
<organism evidence="4 5">
    <name type="scientific">Hipposideros armiger</name>
    <name type="common">Great Himalayan leaf-nosed bat</name>
    <dbReference type="NCBI Taxonomy" id="186990"/>
    <lineage>
        <taxon>Eukaryota</taxon>
        <taxon>Metazoa</taxon>
        <taxon>Chordata</taxon>
        <taxon>Craniata</taxon>
        <taxon>Vertebrata</taxon>
        <taxon>Euteleostomi</taxon>
        <taxon>Mammalia</taxon>
        <taxon>Eutheria</taxon>
        <taxon>Laurasiatheria</taxon>
        <taxon>Chiroptera</taxon>
        <taxon>Yinpterochiroptera</taxon>
        <taxon>Rhinolophoidea</taxon>
        <taxon>Hipposideridae</taxon>
        <taxon>Hipposideros</taxon>
    </lineage>
</organism>
<dbReference type="Proteomes" id="UP000694851">
    <property type="component" value="Unplaced"/>
</dbReference>
<dbReference type="PANTHER" id="PTHR14037">
    <property type="entry name" value="MAMMAGLOBIN-RELATED"/>
    <property type="match status" value="1"/>
</dbReference>
<comment type="subcellular location">
    <subcellularLocation>
        <location evidence="1">Secreted</location>
    </subcellularLocation>
</comment>
<reference evidence="5" key="1">
    <citation type="submission" date="2025-08" db="UniProtKB">
        <authorList>
            <consortium name="RefSeq"/>
        </authorList>
    </citation>
    <scope>IDENTIFICATION</scope>
    <source>
        <tissue evidence="5">Muscle</tissue>
    </source>
</reference>
<name>A0A8B7QNM4_HIPAR</name>
<proteinExistence type="predicted"/>
<evidence type="ECO:0000256" key="1">
    <source>
        <dbReference type="ARBA" id="ARBA00004613"/>
    </source>
</evidence>
<dbReference type="GO" id="GO:0005615">
    <property type="term" value="C:extracellular space"/>
    <property type="evidence" value="ECO:0007669"/>
    <property type="project" value="TreeGrafter"/>
</dbReference>
<sequence length="93" mass="10412">MKLLTVLMLIALPLSCFAGSGCPLLEKVIDETISSDVEVDQYLKDFKEFLEGDAARNAAAQLKECFLKQDENTLSNIEEMMHIIYNSDQCSGY</sequence>
<dbReference type="Pfam" id="PF01099">
    <property type="entry name" value="Uteroglobin"/>
    <property type="match status" value="1"/>
</dbReference>
<dbReference type="GeneID" id="109377790"/>
<dbReference type="InterPro" id="IPR035960">
    <property type="entry name" value="Secretoglobin_sf"/>
</dbReference>
<keyword evidence="4" id="KW-1185">Reference proteome</keyword>
<dbReference type="AlphaFoldDB" id="A0A8B7QNM4"/>
<keyword evidence="3" id="KW-0732">Signal</keyword>
<protein>
    <submittedName>
        <fullName evidence="5">Mammaglobin-A-like</fullName>
    </submittedName>
</protein>
<accession>A0A8B7QNM4</accession>
<evidence type="ECO:0000313" key="4">
    <source>
        <dbReference type="Proteomes" id="UP000694851"/>
    </source>
</evidence>
<dbReference type="RefSeq" id="XP_019489797.1">
    <property type="nucleotide sequence ID" value="XM_019634252.1"/>
</dbReference>
<dbReference type="OrthoDB" id="9741516at2759"/>
<dbReference type="InterPro" id="IPR016126">
    <property type="entry name" value="Secretoglobin"/>
</dbReference>
<keyword evidence="2" id="KW-0964">Secreted</keyword>
<dbReference type="GO" id="GO:0030521">
    <property type="term" value="P:androgen receptor signaling pathway"/>
    <property type="evidence" value="ECO:0007669"/>
    <property type="project" value="TreeGrafter"/>
</dbReference>
<dbReference type="PROSITE" id="PS51311">
    <property type="entry name" value="SCGB"/>
    <property type="match status" value="1"/>
</dbReference>
<dbReference type="KEGG" id="hai:109377790"/>
<feature type="signal peptide" evidence="3">
    <location>
        <begin position="1"/>
        <end position="18"/>
    </location>
</feature>
<gene>
    <name evidence="5" type="primary">LOC109377790</name>
</gene>